<keyword evidence="4 11" id="KW-0028">Amino-acid biosynthesis</keyword>
<evidence type="ECO:0000256" key="11">
    <source>
        <dbReference type="HAMAP-Rule" id="MF_00300"/>
    </source>
</evidence>
<evidence type="ECO:0000256" key="9">
    <source>
        <dbReference type="ARBA" id="ARBA00023141"/>
    </source>
</evidence>
<feature type="binding site" evidence="11">
    <location>
        <position position="306"/>
    </location>
    <ligand>
        <name>FMN</name>
        <dbReference type="ChEBI" id="CHEBI:58210"/>
    </ligand>
</feature>
<evidence type="ECO:0000256" key="2">
    <source>
        <dbReference type="ARBA" id="ARBA00008014"/>
    </source>
</evidence>
<dbReference type="PROSITE" id="PS00788">
    <property type="entry name" value="CHORISMATE_SYNTHASE_2"/>
    <property type="match status" value="1"/>
</dbReference>
<gene>
    <name evidence="11" type="primary">aroC</name>
    <name evidence="12" type="ORF">BRCON_0468</name>
</gene>
<dbReference type="AlphaFoldDB" id="A0A2Z4Y480"/>
<comment type="subunit">
    <text evidence="11">Homotetramer.</text>
</comment>
<dbReference type="SUPFAM" id="SSF103263">
    <property type="entry name" value="Chorismate synthase, AroC"/>
    <property type="match status" value="1"/>
</dbReference>
<evidence type="ECO:0000256" key="6">
    <source>
        <dbReference type="ARBA" id="ARBA00022643"/>
    </source>
</evidence>
<dbReference type="InterPro" id="IPR035904">
    <property type="entry name" value="Chorismate_synth_AroC_sf"/>
</dbReference>
<dbReference type="GO" id="GO:0008652">
    <property type="term" value="P:amino acid biosynthetic process"/>
    <property type="evidence" value="ECO:0007669"/>
    <property type="project" value="UniProtKB-KW"/>
</dbReference>
<comment type="function">
    <text evidence="11">Catalyzes the anti-1,4-elimination of the C-3 phosphate and the C-6 proR hydrogen from 5-enolpyruvylshikimate-3-phosphate (EPSP) to yield chorismate, which is the branch point compound that serves as the starting substrate for the three terminal pathways of aromatic amino acid biosynthesis. This reaction introduces a second double bond into the aromatic ring system.</text>
</comment>
<dbReference type="Pfam" id="PF01264">
    <property type="entry name" value="Chorismate_synt"/>
    <property type="match status" value="1"/>
</dbReference>
<keyword evidence="5 11" id="KW-0285">Flavoprotein</keyword>
<dbReference type="GO" id="GO:0009423">
    <property type="term" value="P:chorismate biosynthetic process"/>
    <property type="evidence" value="ECO:0007669"/>
    <property type="project" value="UniProtKB-UniRule"/>
</dbReference>
<dbReference type="PROSITE" id="PS00789">
    <property type="entry name" value="CHORISMATE_SYNTHASE_3"/>
    <property type="match status" value="1"/>
</dbReference>
<evidence type="ECO:0000313" key="13">
    <source>
        <dbReference type="Proteomes" id="UP000262583"/>
    </source>
</evidence>
<dbReference type="CDD" id="cd07304">
    <property type="entry name" value="Chorismate_synthase"/>
    <property type="match status" value="1"/>
</dbReference>
<feature type="binding site" evidence="11">
    <location>
        <position position="42"/>
    </location>
    <ligand>
        <name>NADP(+)</name>
        <dbReference type="ChEBI" id="CHEBI:58349"/>
    </ligand>
</feature>
<dbReference type="EMBL" id="CP030759">
    <property type="protein sequence ID" value="AXA35245.1"/>
    <property type="molecule type" value="Genomic_DNA"/>
</dbReference>
<dbReference type="NCBIfam" id="NF003793">
    <property type="entry name" value="PRK05382.1"/>
    <property type="match status" value="1"/>
</dbReference>
<dbReference type="UniPathway" id="UPA00053">
    <property type="reaction ID" value="UER00090"/>
</dbReference>
<accession>A0A2Z4Y480</accession>
<comment type="pathway">
    <text evidence="1 11">Metabolic intermediate biosynthesis; chorismate biosynthesis; chorismate from D-erythrose 4-phosphate and phosphoenolpyruvate: step 7/7.</text>
</comment>
<dbReference type="KEGG" id="schv:BRCON_0468"/>
<feature type="binding site" evidence="11">
    <location>
        <begin position="321"/>
        <end position="325"/>
    </location>
    <ligand>
        <name>FMN</name>
        <dbReference type="ChEBI" id="CHEBI:58210"/>
    </ligand>
</feature>
<feature type="binding site" evidence="11">
    <location>
        <position position="36"/>
    </location>
    <ligand>
        <name>NADP(+)</name>
        <dbReference type="ChEBI" id="CHEBI:58349"/>
    </ligand>
</feature>
<evidence type="ECO:0000256" key="5">
    <source>
        <dbReference type="ARBA" id="ARBA00022630"/>
    </source>
</evidence>
<dbReference type="EC" id="4.2.3.5" evidence="3 11"/>
<dbReference type="InterPro" id="IPR020541">
    <property type="entry name" value="Chorismate_synthase_CS"/>
</dbReference>
<sequence>MTAGESHGPQLTAIIRGIPSGLALTAEDINRDLARRQLGYGRGGRMKIEKDTVAIRSGVRKGYTLGSPITLVIENRDYQAWRDQMAPEPGELDNRKVVTRPRPGHADLVGALKFAHRDARNVLERASARETAARVAVGAVCKTLLANFGIQIYSHVVNLGGIAAEPKGLSHEEIAARAETSELRVAIPEVEAQMRQLIDQAKANGDTVGGVYEVVALGVPLGLGSTMNWDEKLDARLAGALMSCQAIKGVSIGMGFDVANHLGSRVHDPIAYTADRAEQERLARERGRGPSGGFYHLSNNAGGIEGGMSNGEPIVVRVAMKPIATLMKPLASVDLATKEPFEAVRERSDVCAVPAAAVVGEAIVAFVLAQAFLEKFGGDSMVEIRRNYDSYVEYLQAY</sequence>
<keyword evidence="8 11" id="KW-0521">NADP</keyword>
<evidence type="ECO:0000256" key="3">
    <source>
        <dbReference type="ARBA" id="ARBA00013036"/>
    </source>
</evidence>
<comment type="catalytic activity">
    <reaction evidence="11">
        <text>5-O-(1-carboxyvinyl)-3-phosphoshikimate = chorismate + phosphate</text>
        <dbReference type="Rhea" id="RHEA:21020"/>
        <dbReference type="ChEBI" id="CHEBI:29748"/>
        <dbReference type="ChEBI" id="CHEBI:43474"/>
        <dbReference type="ChEBI" id="CHEBI:57701"/>
        <dbReference type="EC" id="4.2.3.5"/>
    </reaction>
</comment>
<evidence type="ECO:0000256" key="7">
    <source>
        <dbReference type="ARBA" id="ARBA00022827"/>
    </source>
</evidence>
<keyword evidence="6 11" id="KW-0288">FMN</keyword>
<dbReference type="PANTHER" id="PTHR21085">
    <property type="entry name" value="CHORISMATE SYNTHASE"/>
    <property type="match status" value="1"/>
</dbReference>
<keyword evidence="10 11" id="KW-0456">Lyase</keyword>
<evidence type="ECO:0000256" key="1">
    <source>
        <dbReference type="ARBA" id="ARBA00005044"/>
    </source>
</evidence>
<feature type="binding site" evidence="11">
    <location>
        <position position="347"/>
    </location>
    <ligand>
        <name>FMN</name>
        <dbReference type="ChEBI" id="CHEBI:58210"/>
    </ligand>
</feature>
<dbReference type="PIRSF" id="PIRSF001456">
    <property type="entry name" value="Chorismate_synth"/>
    <property type="match status" value="1"/>
</dbReference>
<comment type="similarity">
    <text evidence="2 11">Belongs to the chorismate synthase family.</text>
</comment>
<dbReference type="Proteomes" id="UP000262583">
    <property type="component" value="Chromosome"/>
</dbReference>
<evidence type="ECO:0000256" key="4">
    <source>
        <dbReference type="ARBA" id="ARBA00022605"/>
    </source>
</evidence>
<keyword evidence="7 11" id="KW-0274">FAD</keyword>
<evidence type="ECO:0000256" key="8">
    <source>
        <dbReference type="ARBA" id="ARBA00022857"/>
    </source>
</evidence>
<dbReference type="HAMAP" id="MF_00300">
    <property type="entry name" value="Chorismate_synth"/>
    <property type="match status" value="1"/>
</dbReference>
<dbReference type="InterPro" id="IPR000453">
    <property type="entry name" value="Chorismate_synth"/>
</dbReference>
<name>A0A2Z4Y480_SUMC1</name>
<evidence type="ECO:0000313" key="12">
    <source>
        <dbReference type="EMBL" id="AXA35245.1"/>
    </source>
</evidence>
<feature type="binding site" evidence="11">
    <location>
        <begin position="125"/>
        <end position="127"/>
    </location>
    <ligand>
        <name>FMN</name>
        <dbReference type="ChEBI" id="CHEBI:58210"/>
    </ligand>
</feature>
<comment type="cofactor">
    <cofactor evidence="11">
        <name>FMNH2</name>
        <dbReference type="ChEBI" id="CHEBI:57618"/>
    </cofactor>
    <text evidence="11">Reduced FMN (FMNH(2)).</text>
</comment>
<dbReference type="GO" id="GO:0009073">
    <property type="term" value="P:aromatic amino acid family biosynthetic process"/>
    <property type="evidence" value="ECO:0007669"/>
    <property type="project" value="UniProtKB-KW"/>
</dbReference>
<dbReference type="GO" id="GO:0010181">
    <property type="term" value="F:FMN binding"/>
    <property type="evidence" value="ECO:0007669"/>
    <property type="project" value="TreeGrafter"/>
</dbReference>
<dbReference type="PANTHER" id="PTHR21085:SF0">
    <property type="entry name" value="CHORISMATE SYNTHASE"/>
    <property type="match status" value="1"/>
</dbReference>
<protein>
    <recommendedName>
        <fullName evidence="3 11">Chorismate synthase</fullName>
        <shortName evidence="11">CS</shortName>
        <ecNumber evidence="3 11">4.2.3.5</ecNumber>
    </recommendedName>
    <alternativeName>
        <fullName evidence="11">5-enolpyruvylshikimate-3-phosphate phospholyase</fullName>
    </alternativeName>
</protein>
<evidence type="ECO:0000256" key="10">
    <source>
        <dbReference type="ARBA" id="ARBA00023239"/>
    </source>
</evidence>
<dbReference type="Gene3D" id="3.60.150.10">
    <property type="entry name" value="Chorismate synthase AroC"/>
    <property type="match status" value="1"/>
</dbReference>
<feature type="binding site" evidence="11">
    <location>
        <begin position="245"/>
        <end position="246"/>
    </location>
    <ligand>
        <name>FMN</name>
        <dbReference type="ChEBI" id="CHEBI:58210"/>
    </ligand>
</feature>
<dbReference type="GO" id="GO:0004107">
    <property type="term" value="F:chorismate synthase activity"/>
    <property type="evidence" value="ECO:0007669"/>
    <property type="project" value="UniProtKB-UniRule"/>
</dbReference>
<dbReference type="FunFam" id="3.60.150.10:FF:000002">
    <property type="entry name" value="Chorismate synthase"/>
    <property type="match status" value="1"/>
</dbReference>
<dbReference type="GO" id="GO:0005829">
    <property type="term" value="C:cytosol"/>
    <property type="evidence" value="ECO:0007669"/>
    <property type="project" value="TreeGrafter"/>
</dbReference>
<keyword evidence="9 11" id="KW-0057">Aromatic amino acid biosynthesis</keyword>
<dbReference type="NCBIfam" id="TIGR00033">
    <property type="entry name" value="aroC"/>
    <property type="match status" value="1"/>
</dbReference>
<reference evidence="12 13" key="1">
    <citation type="submission" date="2018-05" db="EMBL/GenBank/DDBJ databases">
        <title>A metagenomic window into the 2 km-deep terrestrial subsurface aquifer revealed taxonomically and functionally diverse microbial community comprising novel uncultured bacterial lineages.</title>
        <authorList>
            <person name="Kadnikov V.V."/>
            <person name="Mardanov A.V."/>
            <person name="Beletsky A.V."/>
            <person name="Banks D."/>
            <person name="Pimenov N.V."/>
            <person name="Frank Y.A."/>
            <person name="Karnachuk O.V."/>
            <person name="Ravin N.V."/>
        </authorList>
    </citation>
    <scope>NUCLEOTIDE SEQUENCE [LARGE SCALE GENOMIC DNA]</scope>
    <source>
        <strain evidence="12">BY</strain>
    </source>
</reference>
<proteinExistence type="inferred from homology"/>
<organism evidence="12 13">
    <name type="scientific">Sumerlaea chitinivorans</name>
    <dbReference type="NCBI Taxonomy" id="2250252"/>
    <lineage>
        <taxon>Bacteria</taxon>
        <taxon>Candidatus Sumerlaeota</taxon>
        <taxon>Candidatus Sumerlaeia</taxon>
        <taxon>Candidatus Sumerlaeales</taxon>
        <taxon>Candidatus Sumerlaeaceae</taxon>
        <taxon>Candidatus Sumerlaea</taxon>
    </lineage>
</organism>